<dbReference type="RefSeq" id="WP_380162850.1">
    <property type="nucleotide sequence ID" value="NZ_JBHTNU010000002.1"/>
</dbReference>
<dbReference type="Proteomes" id="UP001597282">
    <property type="component" value="Unassembled WGS sequence"/>
</dbReference>
<name>A0ABW4C569_9BACL</name>
<dbReference type="GO" id="GO:0004519">
    <property type="term" value="F:endonuclease activity"/>
    <property type="evidence" value="ECO:0007669"/>
    <property type="project" value="UniProtKB-KW"/>
</dbReference>
<proteinExistence type="predicted"/>
<accession>A0ABW4C569</accession>
<protein>
    <submittedName>
        <fullName evidence="2">HNH endonuclease</fullName>
    </submittedName>
</protein>
<keyword evidence="2" id="KW-0378">Hydrolase</keyword>
<comment type="caution">
    <text evidence="2">The sequence shown here is derived from an EMBL/GenBank/DDBJ whole genome shotgun (WGS) entry which is preliminary data.</text>
</comment>
<dbReference type="InterPro" id="IPR032869">
    <property type="entry name" value="WHH_dom_containing"/>
</dbReference>
<evidence type="ECO:0000313" key="2">
    <source>
        <dbReference type="EMBL" id="MFD1425830.1"/>
    </source>
</evidence>
<reference evidence="3" key="1">
    <citation type="journal article" date="2019" name="Int. J. Syst. Evol. Microbiol.">
        <title>The Global Catalogue of Microorganisms (GCM) 10K type strain sequencing project: providing services to taxonomists for standard genome sequencing and annotation.</title>
        <authorList>
            <consortium name="The Broad Institute Genomics Platform"/>
            <consortium name="The Broad Institute Genome Sequencing Center for Infectious Disease"/>
            <person name="Wu L."/>
            <person name="Ma J."/>
        </authorList>
    </citation>
    <scope>NUCLEOTIDE SEQUENCE [LARGE SCALE GENOMIC DNA]</scope>
    <source>
        <strain evidence="3">S1</strain>
    </source>
</reference>
<evidence type="ECO:0000256" key="1">
    <source>
        <dbReference type="SAM" id="MobiDB-lite"/>
    </source>
</evidence>
<sequence>MGHFFVSGHHQEPGRLQLVPTEIHRPTTHIR</sequence>
<gene>
    <name evidence="2" type="ORF">ACFQ4Y_02620</name>
</gene>
<evidence type="ECO:0000313" key="3">
    <source>
        <dbReference type="Proteomes" id="UP001597282"/>
    </source>
</evidence>
<keyword evidence="3" id="KW-1185">Reference proteome</keyword>
<dbReference type="EMBL" id="JBHTNU010000002">
    <property type="protein sequence ID" value="MFD1425830.1"/>
    <property type="molecule type" value="Genomic_DNA"/>
</dbReference>
<organism evidence="2 3">
    <name type="scientific">Kroppenstedtia sanguinis</name>
    <dbReference type="NCBI Taxonomy" id="1380684"/>
    <lineage>
        <taxon>Bacteria</taxon>
        <taxon>Bacillati</taxon>
        <taxon>Bacillota</taxon>
        <taxon>Bacilli</taxon>
        <taxon>Bacillales</taxon>
        <taxon>Thermoactinomycetaceae</taxon>
        <taxon>Kroppenstedtia</taxon>
    </lineage>
</organism>
<feature type="region of interest" description="Disordered" evidence="1">
    <location>
        <begin position="1"/>
        <end position="31"/>
    </location>
</feature>
<keyword evidence="2" id="KW-0540">Nuclease</keyword>
<dbReference type="Pfam" id="PF14414">
    <property type="entry name" value="WHH"/>
    <property type="match status" value="1"/>
</dbReference>
<keyword evidence="2" id="KW-0255">Endonuclease</keyword>